<gene>
    <name evidence="8" type="ORF">QR685DRAFT_575142</name>
</gene>
<dbReference type="InterPro" id="IPR051694">
    <property type="entry name" value="Immunoregulatory_rcpt-like"/>
</dbReference>
<dbReference type="EMBL" id="JAVLET010000012">
    <property type="protein sequence ID" value="KAL0466490.1"/>
    <property type="molecule type" value="Genomic_DNA"/>
</dbReference>
<keyword evidence="9" id="KW-1185">Reference proteome</keyword>
<reference evidence="8 9" key="1">
    <citation type="submission" date="2023-09" db="EMBL/GenBank/DDBJ databases">
        <title>Multi-omics analysis of a traditional fermented food reveals byproduct-associated fungal strains for waste-to-food upcycling.</title>
        <authorList>
            <consortium name="Lawrence Berkeley National Laboratory"/>
            <person name="Rekdal V.M."/>
            <person name="Villalobos-Escobedo J.M."/>
            <person name="Rodriguez-Valeron N."/>
            <person name="Garcia M.O."/>
            <person name="Vasquez D.P."/>
            <person name="Damayanti I."/>
            <person name="Sorensen P.M."/>
            <person name="Baidoo E.E."/>
            <person name="De Carvalho A.C."/>
            <person name="Riley R."/>
            <person name="Lipzen A."/>
            <person name="He G."/>
            <person name="Yan M."/>
            <person name="Haridas S."/>
            <person name="Daum C."/>
            <person name="Yoshinaga Y."/>
            <person name="Ng V."/>
            <person name="Grigoriev I.V."/>
            <person name="Munk R."/>
            <person name="Nuraida L."/>
            <person name="Wijaya C.H."/>
            <person name="Morales P.-C."/>
            <person name="Keasling J.D."/>
        </authorList>
    </citation>
    <scope>NUCLEOTIDE SEQUENCE [LARGE SCALE GENOMIC DNA]</scope>
    <source>
        <strain evidence="8 9">FGSC 2613</strain>
    </source>
</reference>
<evidence type="ECO:0000313" key="9">
    <source>
        <dbReference type="Proteomes" id="UP001451303"/>
    </source>
</evidence>
<comment type="caution">
    <text evidence="8">The sequence shown here is derived from an EMBL/GenBank/DDBJ whole genome shotgun (WGS) entry which is preliminary data.</text>
</comment>
<feature type="compositionally biased region" description="Low complexity" evidence="5">
    <location>
        <begin position="144"/>
        <end position="167"/>
    </location>
</feature>
<feature type="chain" id="PRO_5046814771" description="Mid2 domain-containing protein" evidence="7">
    <location>
        <begin position="23"/>
        <end position="333"/>
    </location>
</feature>
<dbReference type="NCBIfam" id="TIGR01167">
    <property type="entry name" value="LPXTG_anchor"/>
    <property type="match status" value="1"/>
</dbReference>
<keyword evidence="3 6" id="KW-1133">Transmembrane helix</keyword>
<feature type="compositionally biased region" description="Low complexity" evidence="5">
    <location>
        <begin position="268"/>
        <end position="286"/>
    </location>
</feature>
<protein>
    <recommendedName>
        <fullName evidence="10">Mid2 domain-containing protein</fullName>
    </recommendedName>
</protein>
<sequence>MALTTAIKTNLHFVIHLGFVWACGMVTLSTADTTFSDNYRGIYSPVDGPTTTLSCQSGSNFRTWSTLARCCSSDFPSCEFITRCNGGTGYGINGGLYTCDQSRSNCFTMTIFDRNRSPSNSWSEIGCGARWPANTIYRELEDSTTLTSTAPTTTPSASTSEPSLTSAVTTPTASRPIQVSTAPIDPDPSTSKSWIAGPVAGGIVALLLLGALFFWWRRRKSVQESNNTPSMAQTGAAGGYFPEYVGSPHENNRTPQLHGPSSPPAAPYDPSNSPPHYSSPSPGPHDALNTSQYKCPPSGTPNTTPWQEPSRPVAELDATGMAVSELDSTGTQH</sequence>
<evidence type="ECO:0000256" key="6">
    <source>
        <dbReference type="SAM" id="Phobius"/>
    </source>
</evidence>
<keyword evidence="4 6" id="KW-0472">Membrane</keyword>
<feature type="transmembrane region" description="Helical" evidence="6">
    <location>
        <begin position="194"/>
        <end position="216"/>
    </location>
</feature>
<evidence type="ECO:0000313" key="8">
    <source>
        <dbReference type="EMBL" id="KAL0466490.1"/>
    </source>
</evidence>
<evidence type="ECO:0000256" key="3">
    <source>
        <dbReference type="ARBA" id="ARBA00022989"/>
    </source>
</evidence>
<keyword evidence="7" id="KW-0732">Signal</keyword>
<proteinExistence type="predicted"/>
<evidence type="ECO:0000256" key="4">
    <source>
        <dbReference type="ARBA" id="ARBA00023136"/>
    </source>
</evidence>
<keyword evidence="2 6" id="KW-0812">Transmembrane</keyword>
<comment type="subcellular location">
    <subcellularLocation>
        <location evidence="1">Membrane</location>
        <topology evidence="1">Single-pass membrane protein</topology>
    </subcellularLocation>
</comment>
<dbReference type="Proteomes" id="UP001451303">
    <property type="component" value="Unassembled WGS sequence"/>
</dbReference>
<name>A0ABR3D1B1_NEUIN</name>
<evidence type="ECO:0000256" key="1">
    <source>
        <dbReference type="ARBA" id="ARBA00004167"/>
    </source>
</evidence>
<feature type="signal peptide" evidence="7">
    <location>
        <begin position="1"/>
        <end position="22"/>
    </location>
</feature>
<accession>A0ABR3D1B1</accession>
<organism evidence="8 9">
    <name type="scientific">Neurospora intermedia</name>
    <dbReference type="NCBI Taxonomy" id="5142"/>
    <lineage>
        <taxon>Eukaryota</taxon>
        <taxon>Fungi</taxon>
        <taxon>Dikarya</taxon>
        <taxon>Ascomycota</taxon>
        <taxon>Pezizomycotina</taxon>
        <taxon>Sordariomycetes</taxon>
        <taxon>Sordariomycetidae</taxon>
        <taxon>Sordariales</taxon>
        <taxon>Sordariaceae</taxon>
        <taxon>Neurospora</taxon>
    </lineage>
</organism>
<evidence type="ECO:0000256" key="5">
    <source>
        <dbReference type="SAM" id="MobiDB-lite"/>
    </source>
</evidence>
<feature type="region of interest" description="Disordered" evidence="5">
    <location>
        <begin position="223"/>
        <end position="333"/>
    </location>
</feature>
<dbReference type="PANTHER" id="PTHR15549">
    <property type="entry name" value="PAIRED IMMUNOGLOBULIN-LIKE TYPE 2 RECEPTOR"/>
    <property type="match status" value="1"/>
</dbReference>
<dbReference type="PANTHER" id="PTHR15549:SF26">
    <property type="entry name" value="AXIAL BUDDING PATTERN PROTEIN 2-RELATED"/>
    <property type="match status" value="1"/>
</dbReference>
<feature type="region of interest" description="Disordered" evidence="5">
    <location>
        <begin position="144"/>
        <end position="191"/>
    </location>
</feature>
<evidence type="ECO:0000256" key="2">
    <source>
        <dbReference type="ARBA" id="ARBA00022692"/>
    </source>
</evidence>
<feature type="compositionally biased region" description="Polar residues" evidence="5">
    <location>
        <begin position="168"/>
        <end position="181"/>
    </location>
</feature>
<evidence type="ECO:0008006" key="10">
    <source>
        <dbReference type="Google" id="ProtNLM"/>
    </source>
</evidence>
<feature type="compositionally biased region" description="Polar residues" evidence="5">
    <location>
        <begin position="223"/>
        <end position="233"/>
    </location>
</feature>
<evidence type="ECO:0000256" key="7">
    <source>
        <dbReference type="SAM" id="SignalP"/>
    </source>
</evidence>